<gene>
    <name evidence="1" type="ORF">UFOVP764_40</name>
</gene>
<accession>A0A6J5NPJ4</accession>
<reference evidence="1" key="1">
    <citation type="submission" date="2020-04" db="EMBL/GenBank/DDBJ databases">
        <authorList>
            <person name="Chiriac C."/>
            <person name="Salcher M."/>
            <person name="Ghai R."/>
            <person name="Kavagutti S V."/>
        </authorList>
    </citation>
    <scope>NUCLEOTIDE SEQUENCE</scope>
</reference>
<protein>
    <submittedName>
        <fullName evidence="1">Uncharacterized protein</fullName>
    </submittedName>
</protein>
<dbReference type="EMBL" id="LR796711">
    <property type="protein sequence ID" value="CAB4161249.1"/>
    <property type="molecule type" value="Genomic_DNA"/>
</dbReference>
<evidence type="ECO:0000313" key="1">
    <source>
        <dbReference type="EMBL" id="CAB4161249.1"/>
    </source>
</evidence>
<name>A0A6J5NPJ4_9CAUD</name>
<proteinExistence type="predicted"/>
<organism evidence="1">
    <name type="scientific">uncultured Caudovirales phage</name>
    <dbReference type="NCBI Taxonomy" id="2100421"/>
    <lineage>
        <taxon>Viruses</taxon>
        <taxon>Duplodnaviria</taxon>
        <taxon>Heunggongvirae</taxon>
        <taxon>Uroviricota</taxon>
        <taxon>Caudoviricetes</taxon>
        <taxon>Peduoviridae</taxon>
        <taxon>Maltschvirus</taxon>
        <taxon>Maltschvirus maltsch</taxon>
    </lineage>
</organism>
<sequence>MNFTSSNIEHPEAYNRAIKRNIIANAKVTFERTHADYDAILTAIDEGRVYDDYGSVSYTDKFMGSMASAYDTYGKLTEGQVNAIRKGIAARAARKAEWADERAALNAVRTHLGTVGEKGVTMTLTVVHIVVMESAFGTNYLHICEDVDKNVVIYKGNASGFPVKGETATIKATIKEHGVRDGVKQTVIQRPKVI</sequence>